<feature type="transmembrane region" description="Helical" evidence="12">
    <location>
        <begin position="93"/>
        <end position="117"/>
    </location>
</feature>
<comment type="subcellular location">
    <subcellularLocation>
        <location evidence="1">Cell membrane</location>
        <topology evidence="1">Multi-pass membrane protein</topology>
    </subcellularLocation>
</comment>
<comment type="similarity">
    <text evidence="2 12">Belongs to the cytochrome ubiquinol oxidase subunit 1 family.</text>
</comment>
<organism evidence="13 14">
    <name type="scientific">Vallicoccus soli</name>
    <dbReference type="NCBI Taxonomy" id="2339232"/>
    <lineage>
        <taxon>Bacteria</taxon>
        <taxon>Bacillati</taxon>
        <taxon>Actinomycetota</taxon>
        <taxon>Actinomycetes</taxon>
        <taxon>Motilibacterales</taxon>
        <taxon>Vallicoccaceae</taxon>
        <taxon>Vallicoccus</taxon>
    </lineage>
</organism>
<feature type="transmembrane region" description="Helical" evidence="12">
    <location>
        <begin position="188"/>
        <end position="207"/>
    </location>
</feature>
<keyword evidence="5 12" id="KW-0349">Heme</keyword>
<dbReference type="PANTHER" id="PTHR30365:SF15">
    <property type="entry name" value="CYTOCHROME BD UBIQUINOL OXIDASE SUBUNIT 1"/>
    <property type="match status" value="1"/>
</dbReference>
<reference evidence="13 14" key="1">
    <citation type="submission" date="2018-09" db="EMBL/GenBank/DDBJ databases">
        <title>YIM 75000 draft genome.</title>
        <authorList>
            <person name="Tang S."/>
            <person name="Feng Y."/>
        </authorList>
    </citation>
    <scope>NUCLEOTIDE SEQUENCE [LARGE SCALE GENOMIC DNA]</scope>
    <source>
        <strain evidence="13 14">YIM 75000</strain>
    </source>
</reference>
<evidence type="ECO:0000256" key="7">
    <source>
        <dbReference type="ARBA" id="ARBA00022723"/>
    </source>
</evidence>
<evidence type="ECO:0000313" key="14">
    <source>
        <dbReference type="Proteomes" id="UP000265614"/>
    </source>
</evidence>
<evidence type="ECO:0000256" key="1">
    <source>
        <dbReference type="ARBA" id="ARBA00004651"/>
    </source>
</evidence>
<protein>
    <submittedName>
        <fullName evidence="13">Cytochrome ubiquinol oxidase subunit I</fullName>
    </submittedName>
</protein>
<dbReference type="GO" id="GO:0020037">
    <property type="term" value="F:heme binding"/>
    <property type="evidence" value="ECO:0007669"/>
    <property type="project" value="TreeGrafter"/>
</dbReference>
<dbReference type="PIRSF" id="PIRSF006446">
    <property type="entry name" value="Cyt_quinol_oxidase_1"/>
    <property type="match status" value="1"/>
</dbReference>
<sequence>MDVVDLSRFQFASTSIFHFFFVSLTVGLAFLIAVMETFAYFRRGRSTVYDRMSSFFGHLFLINFAVGVVTGIVQEFQFGMNWSEYSEFVGNIFGVPLALEVLMAFFLESTFIGLWWFGKDRLKPWMRLGAIWLVAIGTQISMFWIVLANAWMHHPVGYEVVGDRALLTDFSAVVFNPKAWLYSLHVQGSAWTVAGFFVLAISAYHLLRKHDVDVFSRALRLALVFAAVGTVFSAASGHTAAQYAREDQPMKFAAMEAQWEDSGSPAPWSALALIDEERRENTWSLEIPYVGSILAENNLSASYRGLNSLNEEYQELYGEGRDYIPPVTWVYWSFRIMVGIGVLLMGAAFAGLFLWWRRRGALDGTRWYLRALVLLLPLPWIANFTGWMTTEMGRQPFMVYGLLTVDEGVSANSVTEVLTGLVGLWVVYLGLIGLDIYLLTKTAKAGTHKPDAEILAAPAPDYEGTGVGGPVGYDRER</sequence>
<dbReference type="GO" id="GO:0009055">
    <property type="term" value="F:electron transfer activity"/>
    <property type="evidence" value="ECO:0007669"/>
    <property type="project" value="UniProtKB-UniRule"/>
</dbReference>
<dbReference type="GO" id="GO:0016682">
    <property type="term" value="F:oxidoreductase activity, acting on diphenols and related substances as donors, oxygen as acceptor"/>
    <property type="evidence" value="ECO:0007669"/>
    <property type="project" value="TreeGrafter"/>
</dbReference>
<feature type="transmembrane region" description="Helical" evidence="12">
    <location>
        <begin position="129"/>
        <end position="152"/>
    </location>
</feature>
<keyword evidence="6 12" id="KW-0812">Transmembrane</keyword>
<evidence type="ECO:0000256" key="6">
    <source>
        <dbReference type="ARBA" id="ARBA00022692"/>
    </source>
</evidence>
<keyword evidence="9 12" id="KW-1133">Transmembrane helix</keyword>
<evidence type="ECO:0000256" key="10">
    <source>
        <dbReference type="ARBA" id="ARBA00023004"/>
    </source>
</evidence>
<gene>
    <name evidence="13" type="ORF">D5H78_00675</name>
</gene>
<evidence type="ECO:0000256" key="12">
    <source>
        <dbReference type="PIRNR" id="PIRNR006446"/>
    </source>
</evidence>
<dbReference type="InterPro" id="IPR002585">
    <property type="entry name" value="Cyt-d_ubiquinol_oxidase_su_1"/>
</dbReference>
<keyword evidence="10 12" id="KW-0408">Iron</keyword>
<dbReference type="GO" id="GO:0070069">
    <property type="term" value="C:cytochrome complex"/>
    <property type="evidence" value="ECO:0007669"/>
    <property type="project" value="UniProtKB-UniRule"/>
</dbReference>
<dbReference type="GO" id="GO:0046872">
    <property type="term" value="F:metal ion binding"/>
    <property type="evidence" value="ECO:0007669"/>
    <property type="project" value="UniProtKB-UniRule"/>
</dbReference>
<evidence type="ECO:0000256" key="5">
    <source>
        <dbReference type="ARBA" id="ARBA00022617"/>
    </source>
</evidence>
<feature type="transmembrane region" description="Helical" evidence="12">
    <location>
        <begin position="219"/>
        <end position="241"/>
    </location>
</feature>
<keyword evidence="8 12" id="KW-0249">Electron transport</keyword>
<dbReference type="Pfam" id="PF01654">
    <property type="entry name" value="Cyt_bd_oxida_I"/>
    <property type="match status" value="1"/>
</dbReference>
<dbReference type="Proteomes" id="UP000265614">
    <property type="component" value="Unassembled WGS sequence"/>
</dbReference>
<dbReference type="GO" id="GO:0005886">
    <property type="term" value="C:plasma membrane"/>
    <property type="evidence" value="ECO:0007669"/>
    <property type="project" value="UniProtKB-SubCell"/>
</dbReference>
<dbReference type="OrthoDB" id="9807042at2"/>
<dbReference type="RefSeq" id="WP_119948492.1">
    <property type="nucleotide sequence ID" value="NZ_QZEZ01000001.1"/>
</dbReference>
<evidence type="ECO:0000256" key="2">
    <source>
        <dbReference type="ARBA" id="ARBA00009819"/>
    </source>
</evidence>
<keyword evidence="4 12" id="KW-1003">Cell membrane</keyword>
<keyword evidence="7 12" id="KW-0479">Metal-binding</keyword>
<dbReference type="PANTHER" id="PTHR30365">
    <property type="entry name" value="CYTOCHROME D UBIQUINOL OXIDASE"/>
    <property type="match status" value="1"/>
</dbReference>
<evidence type="ECO:0000256" key="4">
    <source>
        <dbReference type="ARBA" id="ARBA00022475"/>
    </source>
</evidence>
<proteinExistence type="inferred from homology"/>
<feature type="transmembrane region" description="Helical" evidence="12">
    <location>
        <begin position="329"/>
        <end position="355"/>
    </location>
</feature>
<keyword evidence="3 12" id="KW-0813">Transport</keyword>
<dbReference type="AlphaFoldDB" id="A0A3A3ZLZ5"/>
<dbReference type="EMBL" id="QZEZ01000001">
    <property type="protein sequence ID" value="RJK97585.1"/>
    <property type="molecule type" value="Genomic_DNA"/>
</dbReference>
<feature type="transmembrane region" description="Helical" evidence="12">
    <location>
        <begin position="53"/>
        <end position="73"/>
    </location>
</feature>
<evidence type="ECO:0000256" key="3">
    <source>
        <dbReference type="ARBA" id="ARBA00022448"/>
    </source>
</evidence>
<evidence type="ECO:0000313" key="13">
    <source>
        <dbReference type="EMBL" id="RJK97585.1"/>
    </source>
</evidence>
<keyword evidence="14" id="KW-1185">Reference proteome</keyword>
<comment type="caution">
    <text evidence="13">The sequence shown here is derived from an EMBL/GenBank/DDBJ whole genome shotgun (WGS) entry which is preliminary data.</text>
</comment>
<name>A0A3A3ZLZ5_9ACTN</name>
<accession>A0A3A3ZLZ5</accession>
<feature type="transmembrane region" description="Helical" evidence="12">
    <location>
        <begin position="417"/>
        <end position="439"/>
    </location>
</feature>
<dbReference type="GO" id="GO:0019646">
    <property type="term" value="P:aerobic electron transport chain"/>
    <property type="evidence" value="ECO:0007669"/>
    <property type="project" value="InterPro"/>
</dbReference>
<keyword evidence="11 12" id="KW-0472">Membrane</keyword>
<evidence type="ECO:0000256" key="8">
    <source>
        <dbReference type="ARBA" id="ARBA00022982"/>
    </source>
</evidence>
<evidence type="ECO:0000256" key="11">
    <source>
        <dbReference type="ARBA" id="ARBA00023136"/>
    </source>
</evidence>
<evidence type="ECO:0000256" key="9">
    <source>
        <dbReference type="ARBA" id="ARBA00022989"/>
    </source>
</evidence>
<feature type="transmembrane region" description="Helical" evidence="12">
    <location>
        <begin position="16"/>
        <end position="41"/>
    </location>
</feature>
<feature type="transmembrane region" description="Helical" evidence="12">
    <location>
        <begin position="367"/>
        <end position="388"/>
    </location>
</feature>